<geneLocation type="plasmid" evidence="1">
    <name>unnamed1</name>
</geneLocation>
<evidence type="ECO:0000313" key="1">
    <source>
        <dbReference type="EMBL" id="AZG12064.1"/>
    </source>
</evidence>
<reference evidence="2" key="1">
    <citation type="submission" date="2018-11" db="EMBL/GenBank/DDBJ databases">
        <title>FDA dAtabase for Regulatory Grade micrObial Sequences (FDA-ARGOS): Supporting development and validation of Infectious Disease Dx tests.</title>
        <authorList>
            <person name="Goldberg B."/>
            <person name="Campos J."/>
            <person name="Tallon L."/>
            <person name="Sadzewicz L."/>
            <person name="Zhao X."/>
            <person name="Vavikolanu K."/>
            <person name="Mehta A."/>
            <person name="Aluvathingal J."/>
            <person name="Nadendla S."/>
            <person name="Geyer C."/>
            <person name="Nandy P."/>
            <person name="Yan Y."/>
            <person name="Sichtig H."/>
        </authorList>
    </citation>
    <scope>NUCLEOTIDE SEQUENCE [LARGE SCALE GENOMIC DNA]</scope>
    <source>
        <strain evidence="2">FDAARGOS_614</strain>
        <plasmid evidence="2">unnamed1</plasmid>
    </source>
</reference>
<dbReference type="AlphaFoldDB" id="A0A3G8GVD5"/>
<sequence length="98" mass="10643">MQIEFCQQGTWGALEAARAWCRENGISVGQSCATGPSGLLFGKVDWIAKWRNLTEDEQDALHGTMSGDFREGPIVIVLKDEAVAAHMAVMKAKNPPTP</sequence>
<accession>A0A3G8GVD5</accession>
<dbReference type="RefSeq" id="WP_017513752.1">
    <property type="nucleotide sequence ID" value="NZ_CP033968.1"/>
</dbReference>
<dbReference type="Proteomes" id="UP000270411">
    <property type="component" value="Plasmid unnamed1"/>
</dbReference>
<dbReference type="EMBL" id="CP033968">
    <property type="protein sequence ID" value="AZG12064.1"/>
    <property type="molecule type" value="Genomic_DNA"/>
</dbReference>
<evidence type="ECO:0000313" key="2">
    <source>
        <dbReference type="Proteomes" id="UP000270411"/>
    </source>
</evidence>
<name>A0A3G8GVD5_9BURK</name>
<keyword evidence="1" id="KW-0614">Plasmid</keyword>
<dbReference type="OrthoDB" id="8455633at2"/>
<protein>
    <submittedName>
        <fullName evidence="1">Uncharacterized protein</fullName>
    </submittedName>
</protein>
<gene>
    <name evidence="1" type="ORF">EHF44_00860</name>
</gene>
<organism evidence="1 2">
    <name type="scientific">Cupriavidus pauculus</name>
    <dbReference type="NCBI Taxonomy" id="82633"/>
    <lineage>
        <taxon>Bacteria</taxon>
        <taxon>Pseudomonadati</taxon>
        <taxon>Pseudomonadota</taxon>
        <taxon>Betaproteobacteria</taxon>
        <taxon>Burkholderiales</taxon>
        <taxon>Burkholderiaceae</taxon>
        <taxon>Cupriavidus</taxon>
    </lineage>
</organism>
<proteinExistence type="predicted"/>
<dbReference type="KEGG" id="cpau:EHF44_00860"/>